<dbReference type="AlphaFoldDB" id="A0AAD4Q960"/>
<evidence type="ECO:0008006" key="3">
    <source>
        <dbReference type="Google" id="ProtNLM"/>
    </source>
</evidence>
<dbReference type="Gene3D" id="3.10.450.50">
    <property type="match status" value="1"/>
</dbReference>
<dbReference type="InterPro" id="IPR032710">
    <property type="entry name" value="NTF2-like_dom_sf"/>
</dbReference>
<protein>
    <recommendedName>
        <fullName evidence="3">SnoaL-like domain-containing protein</fullName>
    </recommendedName>
</protein>
<sequence>MTHFEIPKVPSPQVRAVLHYLDQIKVLNLHEIEKHFTDDFIQSTRPLSLEIPSRSKEEGLAFLQGLANQLGGRPLEARQITIYDIIESPGKVWVHLLTHGEPQEGKPFDIECIYQFIIAENYKFKALIDFVDSTALASMG</sequence>
<accession>A0AAD4Q960</accession>
<evidence type="ECO:0000313" key="2">
    <source>
        <dbReference type="Proteomes" id="UP001201163"/>
    </source>
</evidence>
<reference evidence="1" key="1">
    <citation type="submission" date="2022-01" db="EMBL/GenBank/DDBJ databases">
        <title>Comparative genomics reveals a dynamic genome evolution in the ectomycorrhizal milk-cap (Lactarius) mushrooms.</title>
        <authorList>
            <consortium name="DOE Joint Genome Institute"/>
            <person name="Lebreton A."/>
            <person name="Tang N."/>
            <person name="Kuo A."/>
            <person name="LaButti K."/>
            <person name="Drula E."/>
            <person name="Barry K."/>
            <person name="Clum A."/>
            <person name="Lipzen A."/>
            <person name="Mousain D."/>
            <person name="Ng V."/>
            <person name="Wang R."/>
            <person name="Wang X."/>
            <person name="Dai Y."/>
            <person name="Henrissat B."/>
            <person name="Grigoriev I.V."/>
            <person name="Guerin-Laguette A."/>
            <person name="Yu F."/>
            <person name="Martin F.M."/>
        </authorList>
    </citation>
    <scope>NUCLEOTIDE SEQUENCE</scope>
    <source>
        <strain evidence="1">QP</strain>
    </source>
</reference>
<dbReference type="SUPFAM" id="SSF54427">
    <property type="entry name" value="NTF2-like"/>
    <property type="match status" value="1"/>
</dbReference>
<keyword evidence="2" id="KW-1185">Reference proteome</keyword>
<evidence type="ECO:0000313" key="1">
    <source>
        <dbReference type="EMBL" id="KAH8993750.1"/>
    </source>
</evidence>
<name>A0AAD4Q960_9AGAM</name>
<gene>
    <name evidence="1" type="ORF">EDB92DRAFT_1815411</name>
</gene>
<dbReference type="Proteomes" id="UP001201163">
    <property type="component" value="Unassembled WGS sequence"/>
</dbReference>
<proteinExistence type="predicted"/>
<dbReference type="EMBL" id="JAKELL010000017">
    <property type="protein sequence ID" value="KAH8993750.1"/>
    <property type="molecule type" value="Genomic_DNA"/>
</dbReference>
<organism evidence="1 2">
    <name type="scientific">Lactarius akahatsu</name>
    <dbReference type="NCBI Taxonomy" id="416441"/>
    <lineage>
        <taxon>Eukaryota</taxon>
        <taxon>Fungi</taxon>
        <taxon>Dikarya</taxon>
        <taxon>Basidiomycota</taxon>
        <taxon>Agaricomycotina</taxon>
        <taxon>Agaricomycetes</taxon>
        <taxon>Russulales</taxon>
        <taxon>Russulaceae</taxon>
        <taxon>Lactarius</taxon>
    </lineage>
</organism>
<comment type="caution">
    <text evidence="1">The sequence shown here is derived from an EMBL/GenBank/DDBJ whole genome shotgun (WGS) entry which is preliminary data.</text>
</comment>